<dbReference type="GO" id="GO:0006108">
    <property type="term" value="P:malate metabolic process"/>
    <property type="evidence" value="ECO:0007669"/>
    <property type="project" value="InterPro"/>
</dbReference>
<keyword evidence="10" id="KW-1185">Reference proteome</keyword>
<dbReference type="PANTHER" id="PTHR48429:SF1">
    <property type="entry name" value="AGENET DOMAIN-CONTAINING PROTEIN"/>
    <property type="match status" value="1"/>
</dbReference>
<feature type="compositionally biased region" description="Basic and acidic residues" evidence="7">
    <location>
        <begin position="2448"/>
        <end position="2459"/>
    </location>
</feature>
<dbReference type="EMBL" id="JABCRI010000021">
    <property type="protein sequence ID" value="KAF8380518.1"/>
    <property type="molecule type" value="Genomic_DNA"/>
</dbReference>
<feature type="compositionally biased region" description="Polar residues" evidence="7">
    <location>
        <begin position="2349"/>
        <end position="2368"/>
    </location>
</feature>
<feature type="compositionally biased region" description="Basic and acidic residues" evidence="7">
    <location>
        <begin position="202"/>
        <end position="218"/>
    </location>
</feature>
<dbReference type="Gene3D" id="3.90.110.10">
    <property type="entry name" value="Lactate dehydrogenase/glycoside hydrolase, family 4, C-terminal"/>
    <property type="match status" value="1"/>
</dbReference>
<feature type="compositionally biased region" description="Low complexity" evidence="7">
    <location>
        <begin position="2419"/>
        <end position="2432"/>
    </location>
</feature>
<feature type="region of interest" description="Disordered" evidence="7">
    <location>
        <begin position="858"/>
        <end position="879"/>
    </location>
</feature>
<feature type="compositionally biased region" description="Basic and acidic residues" evidence="7">
    <location>
        <begin position="1243"/>
        <end position="1256"/>
    </location>
</feature>
<dbReference type="FunFam" id="3.40.50.720:FF:000010">
    <property type="entry name" value="Malate dehydrogenase"/>
    <property type="match status" value="1"/>
</dbReference>
<dbReference type="CDD" id="cd20405">
    <property type="entry name" value="Tudor_Agenet_AtDUF_rpt1_3"/>
    <property type="match status" value="1"/>
</dbReference>
<sequence length="2851" mass="307381">MISGRDTPMDYDDNDFQSQNFHLAGEENSKFPPGLRSYALPKFDLDDSLQVHLTFDSLVETEVLLGIQSQEENRWIEFSRGSSDIDFSSSAPESCSISRPNNVWSEATSSESVEMLLNSVGQDEMITEQTIIEESDVFDELGNLTNQMEPSLKQHGSILSIIGDVVDSGPTLSSEKCLERFSGLNEDAGVELPHVGATSQTHEGEKYGNEISRDRDLDPSSVSEKCGLPMTEGSLLIDGKCTDANKREGGPSVDRSLDNRTGNNSTTSVQVDHSASVQGIIASVGDLNNQGAPQLVTDLAYENTDGLRNDDDENGVEHQVLNKETQMDVRNCEGNAIETNIKNVENPFIMKMDSNVQILEGNVVETSINIVEDPFSLALTTDPTVVDIAEGCSKDACFVNTVPISECEVMVLSKDIEMGDLLIGNTHETSLVVEGNNGFEGHAGEISNSNAGMGSGLEMKMDSVAQITHGQNNFVSLEKQEDILETDFHQLERGASVSNSEMSLLTVEDNKLFGGQCDRSSNSHVRDLSGLTVEVCSSGNLFREAQAIENIKDGNDGLGVHVEIFNGKDHISSCVQVESTQACNRNVVGQSDIHASQPNVSVVEKGNAWLPTDSGDIDCDIDGRLIIEKRAASSSLGHSAAEIEVVAHETSYFEKLEGILETDFHQLERGVSVSNPEKSLLTMEDKKLFGGQCDGSSNSHVEDLSGLTVEVCSSGSLLRERQAIENVKDGHNGLGIQVEIFNAKDHISSCVQAESTQACKRNVVGQSDIHDSQPDVSVVEKGNACLPTDSGNMDCDIDGCLIIEKRAASSSLGHSAAEIEVVAHESSSYQIFRDVLEDTNLASCDTLDGVHNLLSAKDGATDEGTEHKQGGKSPLLVGDFTLPDEKEETVTKISTEPSSLDLKDYSHMESESVPVSEDQGTICDNARQLLCETVGQSSSPMETDNITCQDEPRAAVENKATQEHSIDLEMCSVRHDSKMKGNDAEVVELVALGNHEVTSLSVAGTMPSEGETPIQSVPSSMEELSCDVGQKDQEDNESSLVSRDNNSIQIVFTGTGDALNGCDGTSRPSSLSEHNAVFHPLEAGGRTSNSDELNCGSPTVISCSEISQSGEENPEGGKASLDQSALVSDAIDGVGNTVGSISQDPKRNDASEDDRSFTFEVSSLVDLSEIETSKGWKPFPSKPYEFPQTVEGSASTTSSLCQMDLKMLKKIPHGSPQSSEGKNVCGSSRGTSEHKTRRVSGKATDKETAKEGKLLKEITPVRQKAGRANSCNLSPSSLGTISQVAQAKEMQSYGYIGGSSTKPCGVPTVQTSNLPDLNTSASPSAPFQQPFTDLQQVQLRAQIYVYGSLIQGTAPDEACMISAFGESVRNCVELVDGERGVWDNVWCLSVERLYNQKSPLSNPETPVHSHSGSLTPVQASRQSALQSIVLSAPVGRGSSCTPSAIINPMIPLSSPLWNISTPSRDGLQPGGVARSPLLDSHQMISPLHPYQSPHIRNHLGHTTPWLSQPPCPRPWVLSPRSYAPDASAHYSALPIAETVHVTSVRESSVPCPSPPNPFVYNGDPISVFTGTAPLLDAKNSTISPGKHASSDSKFRKRKKSPASEELGQICLLAQSQREPVLAPDVTSHISTSVAITTPVNFASKMTPGNFIAAISPTSTTHYQVIGGRDMEQRLIFSDEMCSNVEHAKLQAEDAAALAAAAFRHSQSVWSQLADLKNTGLVSDVEAKLASAAVAVAAAASVANAAAAAAKVAFDAALQAKLMADEAVVSSRIGNSTQNTETSISDPVNNLGTVTPASILKGKDKTNSSSSIVVAAREAARMRVEAASAATKRAENLDAVVKAAEMAAEAIAQAGAIIAMGDPLPLTMSELVEAGPEGYWKVQEVSSDRLVISNNIHKGEQTNIDNVGEGLDTDVKHFNKQPSNKKETKTTYQGGQPSSKEMSRESMEEHIGLIKGMHWDSITNTEKGLGGEKSCKASDPAKTIGVVPESEIGSRFASIAVQNEDYEGHHPAGTPKENSIREGSLVEVLFDEDGLRRVWFSAKVLSLKDGKAYVCYTELPPDEGSRKLNEWVALNGEGDNTPRVRFARPMTTMKFEGTRKRQRDAMADYAWSVGDRVDAWIRDGWWEGIITEKSKDDETTLTVHFPDKGDTSIVRAWHLRPSLICKDGQWMEWSRPRENNCYPHEGDTPQEKRLKVGNHGSEIVPVTGGMDKMSKNMGIDELGKPEELRSLALSAKEKIFNVGKNIREENKSNALRTKQPGLQKEGSRVIYGVPKPGKKRKFMDVSKHYDADRSGKIKEGKDSLRFAKYLIPQGSGFHGWKSSSKVVSKENRVAEFKPKVLKSGKPPSVPSRNLPQKDNSLSSAVSNEGTVRDHLPNVKASVSHDENVSEKQNLIEVGHSPDTHKAAEGQVLFSSLARPSDATSSNKKSSSAIKADRVNRVKLLPSGDKLARIKEKDTGHNDNPGKSLPGVVEPRRSNRRIQPTSRLLEGLQSSLIISKIPVVAHVKVLSSITACSFGKMMGWTQHTEQTICFGGQIGYALVPMIARGVMLGPDQPVILHMLDIEPAAEALNGVKMELIDAAFPLLKGVVATTDVVEACMGVNVAIMVGGFPRKEGMERKDVMSKNISIYKAQASALEKHAAEDCKVLVVANPANTNALILKEYAPSIPEKNITCLTRLDHNRALGQISERLNIEVSDVKNAIIWGNHSSTQYPDVNHATVTTSSGEMSVREFVSDDQWLNTEFITTVQQRGAAIIKARKQSSALSAASAACDHIHDWVLGTPKGTWVSMGVYSDGSYGIPSGLIYSFPVTCEKGEWSIVQGLKINEFSRAKMDITANELIEEKSLAHSCLN</sequence>
<evidence type="ECO:0000259" key="8">
    <source>
        <dbReference type="SMART" id="SM00743"/>
    </source>
</evidence>
<dbReference type="Proteomes" id="UP000655225">
    <property type="component" value="Unassembled WGS sequence"/>
</dbReference>
<evidence type="ECO:0000313" key="9">
    <source>
        <dbReference type="EMBL" id="KAF8380518.1"/>
    </source>
</evidence>
<dbReference type="InterPro" id="IPR055274">
    <property type="entry name" value="SWO1"/>
</dbReference>
<dbReference type="FunFam" id="3.90.110.10:FF:000002">
    <property type="entry name" value="Malate dehydrogenase"/>
    <property type="match status" value="1"/>
</dbReference>
<dbReference type="InterPro" id="IPR001236">
    <property type="entry name" value="Lactate/malate_DH_N"/>
</dbReference>
<feature type="domain" description="Agenet" evidence="8">
    <location>
        <begin position="2017"/>
        <end position="2081"/>
    </location>
</feature>
<dbReference type="NCBIfam" id="TIGR01759">
    <property type="entry name" value="MalateDH-SF1"/>
    <property type="match status" value="1"/>
</dbReference>
<feature type="region of interest" description="Disordered" evidence="7">
    <location>
        <begin position="1211"/>
        <end position="1258"/>
    </location>
</feature>
<dbReference type="InterPro" id="IPR015955">
    <property type="entry name" value="Lactate_DH/Glyco_Ohase_4_C"/>
</dbReference>
<dbReference type="PROSITE" id="PS00068">
    <property type="entry name" value="MDH"/>
    <property type="match status" value="1"/>
</dbReference>
<keyword evidence="3" id="KW-0816">Tricarboxylic acid cycle</keyword>
<gene>
    <name evidence="9" type="ORF">HHK36_028005</name>
</gene>
<dbReference type="PANTHER" id="PTHR48429">
    <property type="entry name" value="AGENET DOMAIN-CONTAINING PROTEIN"/>
    <property type="match status" value="1"/>
</dbReference>
<dbReference type="GO" id="GO:0030060">
    <property type="term" value="F:L-malate dehydrogenase (NAD+) activity"/>
    <property type="evidence" value="ECO:0007669"/>
    <property type="project" value="UniProtKB-EC"/>
</dbReference>
<comment type="catalytic activity">
    <reaction evidence="6">
        <text>(S)-malate + NAD(+) = oxaloacetate + NADH + H(+)</text>
        <dbReference type="Rhea" id="RHEA:21432"/>
        <dbReference type="ChEBI" id="CHEBI:15378"/>
        <dbReference type="ChEBI" id="CHEBI:15589"/>
        <dbReference type="ChEBI" id="CHEBI:16452"/>
        <dbReference type="ChEBI" id="CHEBI:57540"/>
        <dbReference type="ChEBI" id="CHEBI:57945"/>
        <dbReference type="EC" id="1.1.1.37"/>
    </reaction>
</comment>
<evidence type="ECO:0000256" key="5">
    <source>
        <dbReference type="ARBA" id="ARBA00023027"/>
    </source>
</evidence>
<protein>
    <recommendedName>
        <fullName evidence="2">malate dehydrogenase</fullName>
        <ecNumber evidence="2">1.1.1.37</ecNumber>
    </recommendedName>
</protein>
<dbReference type="InterPro" id="IPR011274">
    <property type="entry name" value="Malate_DH_NAD-dep_euk"/>
</dbReference>
<feature type="region of interest" description="Disordered" evidence="7">
    <location>
        <begin position="195"/>
        <end position="229"/>
    </location>
</feature>
<evidence type="ECO:0000256" key="3">
    <source>
        <dbReference type="ARBA" id="ARBA00022532"/>
    </source>
</evidence>
<dbReference type="SUPFAM" id="SSF51735">
    <property type="entry name" value="NAD(P)-binding Rossmann-fold domains"/>
    <property type="match status" value="1"/>
</dbReference>
<feature type="region of interest" description="Disordered" evidence="7">
    <location>
        <begin position="1580"/>
        <end position="1601"/>
    </location>
</feature>
<dbReference type="OrthoDB" id="433924at2759"/>
<dbReference type="CDD" id="cd20403">
    <property type="entry name" value="Tudor_Agenet_FMRP-like_rpt2"/>
    <property type="match status" value="1"/>
</dbReference>
<organism evidence="9 10">
    <name type="scientific">Tetracentron sinense</name>
    <name type="common">Spur-leaf</name>
    <dbReference type="NCBI Taxonomy" id="13715"/>
    <lineage>
        <taxon>Eukaryota</taxon>
        <taxon>Viridiplantae</taxon>
        <taxon>Streptophyta</taxon>
        <taxon>Embryophyta</taxon>
        <taxon>Tracheophyta</taxon>
        <taxon>Spermatophyta</taxon>
        <taxon>Magnoliopsida</taxon>
        <taxon>Trochodendrales</taxon>
        <taxon>Trochodendraceae</taxon>
        <taxon>Tetracentron</taxon>
    </lineage>
</organism>
<feature type="region of interest" description="Disordered" evidence="7">
    <location>
        <begin position="1914"/>
        <end position="1942"/>
    </location>
</feature>
<dbReference type="Gene3D" id="3.40.50.720">
    <property type="entry name" value="NAD(P)-binding Rossmann-like Domain"/>
    <property type="match status" value="1"/>
</dbReference>
<dbReference type="EC" id="1.1.1.37" evidence="2"/>
<feature type="domain" description="Agenet" evidence="8">
    <location>
        <begin position="2108"/>
        <end position="2166"/>
    </location>
</feature>
<proteinExistence type="inferred from homology"/>
<evidence type="ECO:0000256" key="7">
    <source>
        <dbReference type="SAM" id="MobiDB-lite"/>
    </source>
</evidence>
<feature type="region of interest" description="Disordered" evidence="7">
    <location>
        <begin position="2336"/>
        <end position="2389"/>
    </location>
</feature>
<dbReference type="Pfam" id="PF02866">
    <property type="entry name" value="Ldh_1_C"/>
    <property type="match status" value="1"/>
</dbReference>
<evidence type="ECO:0000256" key="6">
    <source>
        <dbReference type="ARBA" id="ARBA00048313"/>
    </source>
</evidence>
<dbReference type="SUPFAM" id="SSF56327">
    <property type="entry name" value="LDH C-terminal domain-like"/>
    <property type="match status" value="1"/>
</dbReference>
<comment type="caution">
    <text evidence="9">The sequence shown here is derived from an EMBL/GenBank/DDBJ whole genome shotgun (WGS) entry which is preliminary data.</text>
</comment>
<comment type="similarity">
    <text evidence="1">Belongs to the LDH/MDH superfamily. MDH type 2 family.</text>
</comment>
<dbReference type="GO" id="GO:0006099">
    <property type="term" value="P:tricarboxylic acid cycle"/>
    <property type="evidence" value="ECO:0007669"/>
    <property type="project" value="UniProtKB-KW"/>
</dbReference>
<accession>A0A835D4X8</accession>
<evidence type="ECO:0000256" key="4">
    <source>
        <dbReference type="ARBA" id="ARBA00023002"/>
    </source>
</evidence>
<evidence type="ECO:0000313" key="10">
    <source>
        <dbReference type="Proteomes" id="UP000655225"/>
    </source>
</evidence>
<feature type="compositionally biased region" description="Basic and acidic residues" evidence="7">
    <location>
        <begin position="2369"/>
        <end position="2388"/>
    </location>
</feature>
<dbReference type="InterPro" id="IPR036291">
    <property type="entry name" value="NAD(P)-bd_dom_sf"/>
</dbReference>
<feature type="region of interest" description="Disordered" evidence="7">
    <location>
        <begin position="2416"/>
        <end position="2479"/>
    </location>
</feature>
<dbReference type="SMART" id="SM00743">
    <property type="entry name" value="Agenet"/>
    <property type="match status" value="2"/>
</dbReference>
<dbReference type="NCBIfam" id="NF003916">
    <property type="entry name" value="PRK05442.1"/>
    <property type="match status" value="1"/>
</dbReference>
<name>A0A835D4X8_TETSI</name>
<dbReference type="NCBIfam" id="TIGR01758">
    <property type="entry name" value="MDH_euk_cyt"/>
    <property type="match status" value="1"/>
</dbReference>
<dbReference type="Pfam" id="PF05641">
    <property type="entry name" value="Agenet"/>
    <property type="match status" value="1"/>
</dbReference>
<dbReference type="InterPro" id="IPR014002">
    <property type="entry name" value="Agenet_dom_plant"/>
</dbReference>
<feature type="compositionally biased region" description="Polar residues" evidence="7">
    <location>
        <begin position="259"/>
        <end position="271"/>
    </location>
</feature>
<evidence type="ECO:0000256" key="2">
    <source>
        <dbReference type="ARBA" id="ARBA00012995"/>
    </source>
</evidence>
<keyword evidence="4" id="KW-0560">Oxidoreductase</keyword>
<feature type="region of interest" description="Disordered" evidence="7">
    <location>
        <begin position="241"/>
        <end position="271"/>
    </location>
</feature>
<reference evidence="9 10" key="1">
    <citation type="submission" date="2020-04" db="EMBL/GenBank/DDBJ databases">
        <title>Plant Genome Project.</title>
        <authorList>
            <person name="Zhang R.-G."/>
        </authorList>
    </citation>
    <scope>NUCLEOTIDE SEQUENCE [LARGE SCALE GENOMIC DNA]</scope>
    <source>
        <strain evidence="9">YNK0</strain>
        <tissue evidence="9">Leaf</tissue>
    </source>
</reference>
<dbReference type="InterPro" id="IPR001252">
    <property type="entry name" value="Malate_DH_AS"/>
</dbReference>
<keyword evidence="5" id="KW-0520">NAD</keyword>
<dbReference type="InterPro" id="IPR010945">
    <property type="entry name" value="Malate_DH_type2"/>
</dbReference>
<dbReference type="Pfam" id="PF00056">
    <property type="entry name" value="Ldh_1_N"/>
    <property type="match status" value="1"/>
</dbReference>
<dbReference type="CDD" id="cd01336">
    <property type="entry name" value="MDH_cytoplasmic_cytosolic"/>
    <property type="match status" value="1"/>
</dbReference>
<dbReference type="InterPro" id="IPR022383">
    <property type="entry name" value="Lactate/malate_DH_C"/>
</dbReference>
<feature type="compositionally biased region" description="Polar residues" evidence="7">
    <location>
        <begin position="1215"/>
        <end position="1230"/>
    </location>
</feature>
<evidence type="ECO:0000256" key="1">
    <source>
        <dbReference type="ARBA" id="ARBA00009613"/>
    </source>
</evidence>
<dbReference type="InterPro" id="IPR008395">
    <property type="entry name" value="Agenet-like_dom"/>
</dbReference>